<name>A0A674IQC4_9SAUR</name>
<proteinExistence type="predicted"/>
<reference evidence="2" key="2">
    <citation type="submission" date="2025-09" db="UniProtKB">
        <authorList>
            <consortium name="Ensembl"/>
        </authorList>
    </citation>
    <scope>IDENTIFICATION</scope>
</reference>
<dbReference type="InParanoid" id="A0A674IQC4"/>
<feature type="transmembrane region" description="Helical" evidence="1">
    <location>
        <begin position="51"/>
        <end position="69"/>
    </location>
</feature>
<dbReference type="Proteomes" id="UP000472274">
    <property type="component" value="Unplaced"/>
</dbReference>
<keyword evidence="3" id="KW-1185">Reference proteome</keyword>
<protein>
    <submittedName>
        <fullName evidence="2">Uncharacterized protein</fullName>
    </submittedName>
</protein>
<keyword evidence="1" id="KW-0472">Membrane</keyword>
<keyword evidence="1" id="KW-0812">Transmembrane</keyword>
<reference evidence="2" key="1">
    <citation type="submission" date="2025-08" db="UniProtKB">
        <authorList>
            <consortium name="Ensembl"/>
        </authorList>
    </citation>
    <scope>IDENTIFICATION</scope>
</reference>
<evidence type="ECO:0000256" key="1">
    <source>
        <dbReference type="SAM" id="Phobius"/>
    </source>
</evidence>
<organism evidence="2 3">
    <name type="scientific">Terrapene triunguis</name>
    <name type="common">Three-toed box turtle</name>
    <dbReference type="NCBI Taxonomy" id="2587831"/>
    <lineage>
        <taxon>Eukaryota</taxon>
        <taxon>Metazoa</taxon>
        <taxon>Chordata</taxon>
        <taxon>Craniata</taxon>
        <taxon>Vertebrata</taxon>
        <taxon>Euteleostomi</taxon>
        <taxon>Archelosauria</taxon>
        <taxon>Testudinata</taxon>
        <taxon>Testudines</taxon>
        <taxon>Cryptodira</taxon>
        <taxon>Durocryptodira</taxon>
        <taxon>Testudinoidea</taxon>
        <taxon>Emydidae</taxon>
        <taxon>Terrapene</taxon>
    </lineage>
</organism>
<evidence type="ECO:0000313" key="2">
    <source>
        <dbReference type="Ensembl" id="ENSTMTP00000011681.1"/>
    </source>
</evidence>
<evidence type="ECO:0000313" key="3">
    <source>
        <dbReference type="Proteomes" id="UP000472274"/>
    </source>
</evidence>
<accession>A0A674IQC4</accession>
<dbReference type="AlphaFoldDB" id="A0A674IQC4"/>
<keyword evidence="1" id="KW-1133">Transmembrane helix</keyword>
<dbReference type="Ensembl" id="ENSTMTT00000012065.1">
    <property type="protein sequence ID" value="ENSTMTP00000011681.1"/>
    <property type="gene ID" value="ENSTMTG00000008456.1"/>
</dbReference>
<dbReference type="GeneTree" id="ENSGT00990000212540"/>
<sequence length="82" mass="9089">MNTPYDSTTIGKVAAHVPDLIVYGDFSQEVPFIENFDGVLLFADISGGFDVVVVVCVAVEMCCHILSFLRCEGFMPRYFAFL</sequence>